<keyword evidence="4" id="KW-1185">Reference proteome</keyword>
<dbReference type="GO" id="GO:0047617">
    <property type="term" value="F:fatty acyl-CoA hydrolase activity"/>
    <property type="evidence" value="ECO:0007669"/>
    <property type="project" value="TreeGrafter"/>
</dbReference>
<dbReference type="InterPro" id="IPR029069">
    <property type="entry name" value="HotDog_dom_sf"/>
</dbReference>
<dbReference type="InterPro" id="IPR050563">
    <property type="entry name" value="4-hydroxybenzoyl-CoA_TE"/>
</dbReference>
<dbReference type="PANTHER" id="PTHR31793:SF27">
    <property type="entry name" value="NOVEL THIOESTERASE SUPERFAMILY DOMAIN AND SAPOSIN A-TYPE DOMAIN CONTAINING PROTEIN (0610012H03RIK)"/>
    <property type="match status" value="1"/>
</dbReference>
<dbReference type="Pfam" id="PF13279">
    <property type="entry name" value="4HBT_2"/>
    <property type="match status" value="1"/>
</dbReference>
<organism evidence="3 4">
    <name type="scientific">Mesoterricola silvestris</name>
    <dbReference type="NCBI Taxonomy" id="2927979"/>
    <lineage>
        <taxon>Bacteria</taxon>
        <taxon>Pseudomonadati</taxon>
        <taxon>Acidobacteriota</taxon>
        <taxon>Holophagae</taxon>
        <taxon>Holophagales</taxon>
        <taxon>Holophagaceae</taxon>
        <taxon>Mesoterricola</taxon>
    </lineage>
</organism>
<evidence type="ECO:0000256" key="1">
    <source>
        <dbReference type="ARBA" id="ARBA00005953"/>
    </source>
</evidence>
<evidence type="ECO:0000313" key="3">
    <source>
        <dbReference type="EMBL" id="BDU74857.1"/>
    </source>
</evidence>
<dbReference type="KEGG" id="msil:METEAL_40310"/>
<dbReference type="Proteomes" id="UP001238179">
    <property type="component" value="Chromosome"/>
</dbReference>
<name>A0AA48KC06_9BACT</name>
<dbReference type="InterPro" id="IPR006684">
    <property type="entry name" value="YbgC/YbaW"/>
</dbReference>
<keyword evidence="2" id="KW-0378">Hydrolase</keyword>
<evidence type="ECO:0000313" key="4">
    <source>
        <dbReference type="Proteomes" id="UP001238179"/>
    </source>
</evidence>
<proteinExistence type="inferred from homology"/>
<evidence type="ECO:0000256" key="2">
    <source>
        <dbReference type="ARBA" id="ARBA00022801"/>
    </source>
</evidence>
<dbReference type="AlphaFoldDB" id="A0AA48KC06"/>
<reference evidence="4" key="1">
    <citation type="journal article" date="2023" name="Int. J. Syst. Evol. Microbiol.">
        <title>Mesoterricola silvestris gen. nov., sp. nov., Mesoterricola sediminis sp. nov., Geothrix oryzae sp. nov., Geothrix edaphica sp. nov., Geothrix rubra sp. nov., and Geothrix limicola sp. nov., six novel members of Acidobacteriota isolated from soils.</title>
        <authorList>
            <person name="Itoh H."/>
            <person name="Sugisawa Y."/>
            <person name="Mise K."/>
            <person name="Xu Z."/>
            <person name="Kuniyasu M."/>
            <person name="Ushijima N."/>
            <person name="Kawano K."/>
            <person name="Kobayashi E."/>
            <person name="Shiratori Y."/>
            <person name="Masuda Y."/>
            <person name="Senoo K."/>
        </authorList>
    </citation>
    <scope>NUCLEOTIDE SEQUENCE [LARGE SCALE GENOMIC DNA]</scope>
    <source>
        <strain evidence="4">W79</strain>
    </source>
</reference>
<protein>
    <submittedName>
        <fullName evidence="3">Thioesterase</fullName>
    </submittedName>
</protein>
<dbReference type="SUPFAM" id="SSF54637">
    <property type="entry name" value="Thioesterase/thiol ester dehydrase-isomerase"/>
    <property type="match status" value="1"/>
</dbReference>
<gene>
    <name evidence="3" type="ORF">METEAL_40310</name>
</gene>
<dbReference type="CDD" id="cd00586">
    <property type="entry name" value="4HBT"/>
    <property type="match status" value="1"/>
</dbReference>
<accession>A0AA48KC06</accession>
<comment type="similarity">
    <text evidence="1">Belongs to the 4-hydroxybenzoyl-CoA thioesterase family.</text>
</comment>
<sequence>MAFSQCIDVRFADLDALGHVNHATFVTYLECARVAWWAQLLAGRPFTEEGFVVARIELDYRKPILLGDEVRVDLRCSHLGHTSFSLAYKVVRPKDNVVLAEGQTVQVMVDFATGRPRPLRSETQAWLRSQE</sequence>
<dbReference type="RefSeq" id="WP_316413531.1">
    <property type="nucleotide sequence ID" value="NZ_AP027080.1"/>
</dbReference>
<dbReference type="PIRSF" id="PIRSF003230">
    <property type="entry name" value="YbgC"/>
    <property type="match status" value="1"/>
</dbReference>
<dbReference type="Gene3D" id="3.10.129.10">
    <property type="entry name" value="Hotdog Thioesterase"/>
    <property type="match status" value="1"/>
</dbReference>
<dbReference type="EMBL" id="AP027080">
    <property type="protein sequence ID" value="BDU74857.1"/>
    <property type="molecule type" value="Genomic_DNA"/>
</dbReference>
<dbReference type="PANTHER" id="PTHR31793">
    <property type="entry name" value="4-HYDROXYBENZOYL-COA THIOESTERASE FAMILY MEMBER"/>
    <property type="match status" value="1"/>
</dbReference>